<dbReference type="InterPro" id="IPR013103">
    <property type="entry name" value="RVT_2"/>
</dbReference>
<evidence type="ECO:0000313" key="3">
    <source>
        <dbReference type="Proteomes" id="UP001151760"/>
    </source>
</evidence>
<comment type="caution">
    <text evidence="2">The sequence shown here is derived from an EMBL/GenBank/DDBJ whole genome shotgun (WGS) entry which is preliminary data.</text>
</comment>
<reference evidence="2" key="2">
    <citation type="submission" date="2022-01" db="EMBL/GenBank/DDBJ databases">
        <authorList>
            <person name="Yamashiro T."/>
            <person name="Shiraishi A."/>
            <person name="Satake H."/>
            <person name="Nakayama K."/>
        </authorList>
    </citation>
    <scope>NUCLEOTIDE SEQUENCE</scope>
</reference>
<reference evidence="2" key="1">
    <citation type="journal article" date="2022" name="Int. J. Mol. Sci.">
        <title>Draft Genome of Tanacetum Coccineum: Genomic Comparison of Closely Related Tanacetum-Family Plants.</title>
        <authorList>
            <person name="Yamashiro T."/>
            <person name="Shiraishi A."/>
            <person name="Nakayama K."/>
            <person name="Satake H."/>
        </authorList>
    </citation>
    <scope>NUCLEOTIDE SEQUENCE</scope>
</reference>
<proteinExistence type="predicted"/>
<organism evidence="2 3">
    <name type="scientific">Tanacetum coccineum</name>
    <dbReference type="NCBI Taxonomy" id="301880"/>
    <lineage>
        <taxon>Eukaryota</taxon>
        <taxon>Viridiplantae</taxon>
        <taxon>Streptophyta</taxon>
        <taxon>Embryophyta</taxon>
        <taxon>Tracheophyta</taxon>
        <taxon>Spermatophyta</taxon>
        <taxon>Magnoliopsida</taxon>
        <taxon>eudicotyledons</taxon>
        <taxon>Gunneridae</taxon>
        <taxon>Pentapetalae</taxon>
        <taxon>asterids</taxon>
        <taxon>campanulids</taxon>
        <taxon>Asterales</taxon>
        <taxon>Asteraceae</taxon>
        <taxon>Asteroideae</taxon>
        <taxon>Anthemideae</taxon>
        <taxon>Anthemidinae</taxon>
        <taxon>Tanacetum</taxon>
    </lineage>
</organism>
<accession>A0ABQ5HX01</accession>
<sequence length="240" mass="27775">MFESIEGVLFQAKSGLPLEGKWEKHKLYRCTRGVRELHRRSDLVEISDVGMRVFFVMSKELLVLNEVKQTVLKLKVVRGDFGTRGHPRNPRWVLQAIEPRGTIDKTLFIKKKKSDIMLVQVYVDDIIFGYTKKSMYTEFEDCMHERFQMSSVGELAFFLGLQVKQQPDGIFISQDKYVADILKQFDFWSIRTATTPIESNKPLVKDEDGEDVDVDVYRSMIGSLMYLTASRLVIVAILYT</sequence>
<dbReference type="EMBL" id="BQNB010020077">
    <property type="protein sequence ID" value="GJT92089.1"/>
    <property type="molecule type" value="Genomic_DNA"/>
</dbReference>
<gene>
    <name evidence="2" type="ORF">Tco_1080934</name>
</gene>
<keyword evidence="3" id="KW-1185">Reference proteome</keyword>
<feature type="domain" description="Reverse transcriptase Ty1/copia-type" evidence="1">
    <location>
        <begin position="102"/>
        <end position="198"/>
    </location>
</feature>
<name>A0ABQ5HX01_9ASTR</name>
<evidence type="ECO:0000313" key="2">
    <source>
        <dbReference type="EMBL" id="GJT92089.1"/>
    </source>
</evidence>
<dbReference type="Proteomes" id="UP001151760">
    <property type="component" value="Unassembled WGS sequence"/>
</dbReference>
<protein>
    <submittedName>
        <fullName evidence="2">Uncharacterized mitochondrial protein-like protein</fullName>
    </submittedName>
</protein>
<dbReference type="Pfam" id="PF07727">
    <property type="entry name" value="RVT_2"/>
    <property type="match status" value="1"/>
</dbReference>
<evidence type="ECO:0000259" key="1">
    <source>
        <dbReference type="Pfam" id="PF07727"/>
    </source>
</evidence>